<evidence type="ECO:0000313" key="2">
    <source>
        <dbReference type="Proteomes" id="UP000033651"/>
    </source>
</evidence>
<protein>
    <recommendedName>
        <fullName evidence="3">4,5-dihydroxyphthalate decarboxylase</fullName>
    </recommendedName>
</protein>
<dbReference type="AlphaFoldDB" id="A0A0F3K5L5"/>
<reference evidence="1 2" key="1">
    <citation type="submission" date="2015-03" db="EMBL/GenBank/DDBJ databases">
        <title>Draft genome sequence of Luteibacter yeojuensis strain SU11.</title>
        <authorList>
            <person name="Sulaiman J."/>
            <person name="Priya K."/>
            <person name="Chan K.-G."/>
        </authorList>
    </citation>
    <scope>NUCLEOTIDE SEQUENCE [LARGE SCALE GENOMIC DNA]</scope>
    <source>
        <strain evidence="1 2">SU11</strain>
    </source>
</reference>
<keyword evidence="2" id="KW-1185">Reference proteome</keyword>
<name>A0A0F3K5L5_9GAMM</name>
<dbReference type="SUPFAM" id="SSF53850">
    <property type="entry name" value="Periplasmic binding protein-like II"/>
    <property type="match status" value="1"/>
</dbReference>
<dbReference type="Gene3D" id="3.40.190.10">
    <property type="entry name" value="Periplasmic binding protein-like II"/>
    <property type="match status" value="1"/>
</dbReference>
<evidence type="ECO:0008006" key="3">
    <source>
        <dbReference type="Google" id="ProtNLM"/>
    </source>
</evidence>
<dbReference type="Proteomes" id="UP000033651">
    <property type="component" value="Unassembled WGS sequence"/>
</dbReference>
<gene>
    <name evidence="1" type="ORF">VI08_18920</name>
</gene>
<comment type="caution">
    <text evidence="1">The sequence shown here is derived from an EMBL/GenBank/DDBJ whole genome shotgun (WGS) entry which is preliminary data.</text>
</comment>
<dbReference type="EMBL" id="JZRB01000059">
    <property type="protein sequence ID" value="KJV26272.1"/>
    <property type="molecule type" value="Genomic_DNA"/>
</dbReference>
<sequence length="298" mass="32241">MSTATLRTVLGNYPHTQALKSAGLPHDVVAFDFVEVAPVHKAFAPMVREAAYDLCELAIVTALQAIAYGAPIVLLPAVVASRFQRGCLVGWEPNGIPRPDALAGKRIAVRAYTQTTGMWVRAHLHEDTGVDTADIHWVTQDPAHVADYDDPPYVTHVARDKSLADLLREGTVDAAIFGNDLPSESGFQPVLADASARDRAWWATHGFMPINHMVVASQQACDASPGAVRAAYQLMKDAAERLDRATDAPVPYRFGFTALRGPVAYTIEACQRQGLLPRALHVDEVFAPAMDLLGHDGD</sequence>
<accession>A0A0F3K5L5</accession>
<evidence type="ECO:0000313" key="1">
    <source>
        <dbReference type="EMBL" id="KJV26272.1"/>
    </source>
</evidence>
<proteinExistence type="predicted"/>
<dbReference type="RefSeq" id="WP_045831199.1">
    <property type="nucleotide sequence ID" value="NZ_JZRB01000059.1"/>
</dbReference>
<dbReference type="OrthoDB" id="286202at2"/>
<dbReference type="PATRIC" id="fig|345309.4.peg.3595"/>
<organism evidence="1 2">
    <name type="scientific">Luteibacter yeojuensis</name>
    <dbReference type="NCBI Taxonomy" id="345309"/>
    <lineage>
        <taxon>Bacteria</taxon>
        <taxon>Pseudomonadati</taxon>
        <taxon>Pseudomonadota</taxon>
        <taxon>Gammaproteobacteria</taxon>
        <taxon>Lysobacterales</taxon>
        <taxon>Rhodanobacteraceae</taxon>
        <taxon>Luteibacter</taxon>
    </lineage>
</organism>